<dbReference type="GO" id="GO:0006313">
    <property type="term" value="P:DNA transposition"/>
    <property type="evidence" value="ECO:0007669"/>
    <property type="project" value="InterPro"/>
</dbReference>
<organism evidence="2">
    <name type="scientific">mine drainage metagenome</name>
    <dbReference type="NCBI Taxonomy" id="410659"/>
    <lineage>
        <taxon>unclassified sequences</taxon>
        <taxon>metagenomes</taxon>
        <taxon>ecological metagenomes</taxon>
    </lineage>
</organism>
<feature type="domain" description="Transposase IS4-like" evidence="1">
    <location>
        <begin position="167"/>
        <end position="472"/>
    </location>
</feature>
<dbReference type="InterPro" id="IPR047654">
    <property type="entry name" value="IS1634_transpos"/>
</dbReference>
<dbReference type="InterPro" id="IPR012337">
    <property type="entry name" value="RNaseH-like_sf"/>
</dbReference>
<dbReference type="GO" id="GO:0004803">
    <property type="term" value="F:transposase activity"/>
    <property type="evidence" value="ECO:0007669"/>
    <property type="project" value="InterPro"/>
</dbReference>
<dbReference type="PANTHER" id="PTHR34614">
    <property type="match status" value="1"/>
</dbReference>
<dbReference type="NCBIfam" id="NF033559">
    <property type="entry name" value="transpos_IS1634"/>
    <property type="match status" value="1"/>
</dbReference>
<reference evidence="2" key="1">
    <citation type="submission" date="2013-08" db="EMBL/GenBank/DDBJ databases">
        <authorList>
            <person name="Mendez C."/>
            <person name="Richter M."/>
            <person name="Ferrer M."/>
            <person name="Sanchez J."/>
        </authorList>
    </citation>
    <scope>NUCLEOTIDE SEQUENCE</scope>
</reference>
<accession>T1BH67</accession>
<gene>
    <name evidence="2" type="ORF">B1B_10226</name>
</gene>
<comment type="caution">
    <text evidence="2">The sequence shown here is derived from an EMBL/GenBank/DDBJ whole genome shotgun (WGS) entry which is preliminary data.</text>
</comment>
<reference evidence="2" key="2">
    <citation type="journal article" date="2014" name="ISME J.">
        <title>Microbial stratification in low pH oxic and suboxic macroscopic growths along an acid mine drainage.</title>
        <authorList>
            <person name="Mendez-Garcia C."/>
            <person name="Mesa V."/>
            <person name="Sprenger R.R."/>
            <person name="Richter M."/>
            <person name="Diez M.S."/>
            <person name="Solano J."/>
            <person name="Bargiela R."/>
            <person name="Golyshina O.V."/>
            <person name="Manteca A."/>
            <person name="Ramos J.L."/>
            <person name="Gallego J.R."/>
            <person name="Llorente I."/>
            <person name="Martins Dos Santos V.A."/>
            <person name="Jensen O.N."/>
            <person name="Pelaez A.I."/>
            <person name="Sanchez J."/>
            <person name="Ferrer M."/>
        </authorList>
    </citation>
    <scope>NUCLEOTIDE SEQUENCE</scope>
</reference>
<dbReference type="AlphaFoldDB" id="T1BH67"/>
<dbReference type="EMBL" id="AUZY01006721">
    <property type="protein sequence ID" value="EQD53475.1"/>
    <property type="molecule type" value="Genomic_DNA"/>
</dbReference>
<dbReference type="PANTHER" id="PTHR34614:SF2">
    <property type="entry name" value="TRANSPOSASE IS4-LIKE DOMAIN-CONTAINING PROTEIN"/>
    <property type="match status" value="1"/>
</dbReference>
<evidence type="ECO:0000259" key="1">
    <source>
        <dbReference type="Pfam" id="PF01609"/>
    </source>
</evidence>
<evidence type="ECO:0000313" key="2">
    <source>
        <dbReference type="EMBL" id="EQD53475.1"/>
    </source>
</evidence>
<proteinExistence type="predicted"/>
<dbReference type="GO" id="GO:0003677">
    <property type="term" value="F:DNA binding"/>
    <property type="evidence" value="ECO:0007669"/>
    <property type="project" value="InterPro"/>
</dbReference>
<dbReference type="InterPro" id="IPR002559">
    <property type="entry name" value="Transposase_11"/>
</dbReference>
<dbReference type="SUPFAM" id="SSF53098">
    <property type="entry name" value="Ribonuclease H-like"/>
    <property type="match status" value="1"/>
</dbReference>
<name>T1BH67_9ZZZZ</name>
<protein>
    <submittedName>
        <fullName evidence="2">Transposase IS4 family protein</fullName>
    </submittedName>
</protein>
<dbReference type="Pfam" id="PF01609">
    <property type="entry name" value="DDE_Tnp_1"/>
    <property type="match status" value="1"/>
</dbReference>
<sequence length="547" mass="61920">MEGLKSNPWASPPKPTDVRTLEFEDNLPSFRLGVPALGHALFQRLELRTILNNAFAGVDHKGLRIDLTEVMVLNRLDDPASKLALWREWYPHTALPHLLGLPALGWDEDSLYDTLDVVDERRDAIELQVYERVVRPLEGEAPKVLMKDLTSSYFEGSGVANPLSAKGYSRDRVRGSRQVNWSLLLTPTGYPVTLEVYPGNTKDETTVAGTVERVQRVFGLKEGIFVGDRGMLTKTNLEVLTAAKFRYAIAETLWNVKPVLAEAEKKKREPLGPLAASKKGRKKGAQAKLEVGLPAPPEEKVFEESWCEVVGEDGRRHICVWSEEKRRDELASLKERLEAGKELEKWARSGVQSGEWTEDNHHDLVKSLTKKLVEEDAEKLHDVVWDPQTIGTVFVKVNVERKAWEEAKAGWWILTTDTALAGPEVVRVYKSLAVVERAFRTLKGPLEVRPIRHWKAERIRAHLYVCVLAYLLERYVEQKVREGAEKPITVTGEVAWGLFKEVRWQQVGLKGTDVRRWTISNITGMQRVVLERLGVAEAQLRPSQTTL</sequence>